<evidence type="ECO:0000313" key="1">
    <source>
        <dbReference type="EMBL" id="BAQ94261.1"/>
    </source>
</evidence>
<evidence type="ECO:0000313" key="2">
    <source>
        <dbReference type="Proteomes" id="UP000505037"/>
    </source>
</evidence>
<proteinExistence type="predicted"/>
<keyword evidence="2" id="KW-1185">Reference proteome</keyword>
<dbReference type="InterPro" id="IPR032675">
    <property type="entry name" value="LRR_dom_sf"/>
</dbReference>
<accession>A0A6S4P7U1</accession>
<protein>
    <submittedName>
        <fullName evidence="1">Uncharacterized protein</fullName>
    </submittedName>
</protein>
<dbReference type="EMBL" id="AP013544">
    <property type="protein sequence ID" value="BAQ94261.1"/>
    <property type="molecule type" value="Genomic_DNA"/>
</dbReference>
<dbReference type="Proteomes" id="UP000505037">
    <property type="component" value="Segment"/>
</dbReference>
<dbReference type="KEGG" id="vg:55412340"/>
<sequence>MALNLSTLTSPATSGDVLAEALTTADFLEGVPVLRNLARGSQKGGDAKQGTALNQPKALPLDANGKGYLYLSGVSGNYASVPDATNLDGFGDFTFQVDNLYLPDWSPSAQVTPIAKGSSWQFSVHTSGSLRLDLSGVSSAFSDPTGLADKTTASIRAVRAGSVLTFFYSLNGGETWVSVPYNYGGGSGTLTNDPLPLAIGAANVSSTVLGKVSGAKVWNNATQSGTPVLDVDFTATKIRHNDTKFVCDSGQVVTINKSGNDPATIIKKPVLRFANKSDDSTNISLAGLFNQTITDGYMFAAFTVLGDGGEGNGRVFSVDNGNDNSVTGGIFSLGATNNLRSYYRGGLELDHIGLFDDALGNVLHDVKLTTGSQVSKVNNADQKTATSTGSLTCVNFNIASRHDFDKNAAIDLEYLALFPATITDDQADSVRNYINNRNNVFDLKDGFGYYFYDAQKAPVGAISSGSSSWNGRIVGSDNGDTDRYLTQGTSNDAPVGDGFKVTFADNTDHLEIPQVTQAGWQVVGTSLGTFAYRVNNTAVNEINLLGNLGSVSYRKDGDLYGVMLLPESASSADIEAAKRLLIDRGAAESYTGSNLYAAWHQRADLVEFKSISMPHVQNLGYTWSSNSLVSFPAMEFPSAQGIIATWFNNTSMSDFGVISAPNCNNFSYAWQNCSALSSFPSGAKLGTAASNVSFTSAWQSSGLTSFSTPLPTATNVNQAWYQCASLTSFSSELQTVTSANYAWSGCTSLTSFDTPLPLATQMLLTWYNCPSLTSFSSELPSAANVNQGWLNCTSLSDFSADVFANWNPSSISSGVFNNAWDGCTSLTAQSVENILTSIAASGKFATSTGASGGTALGDAAIDIDYNVATGSLSAATNAAVTSLKAKGWSIIVNNVTL</sequence>
<dbReference type="Gene3D" id="3.80.10.10">
    <property type="entry name" value="Ribonuclease Inhibitor"/>
    <property type="match status" value="1"/>
</dbReference>
<organism evidence="1 2">
    <name type="scientific">uncultured phage_MedDCM-OCT-S45-C18</name>
    <dbReference type="NCBI Taxonomy" id="2741072"/>
    <lineage>
        <taxon>Viruses</taxon>
        <taxon>Duplodnaviria</taxon>
        <taxon>Heunggongvirae</taxon>
        <taxon>Uroviricota</taxon>
        <taxon>Caudoviricetes</taxon>
        <taxon>Autographivirales</taxon>
        <taxon>Ayaqvirus</taxon>
        <taxon>Ayaqvirus S45C18</taxon>
    </lineage>
</organism>
<dbReference type="RefSeq" id="YP_009777803.1">
    <property type="nucleotide sequence ID" value="NC_047704.1"/>
</dbReference>
<dbReference type="GeneID" id="55412340"/>
<reference evidence="1 2" key="1">
    <citation type="journal article" date="2013" name="PLoS Genet.">
        <title>Expanding the Marine Virosphere Using Metagenomics.</title>
        <authorList>
            <person name="Mizuno C.M."/>
            <person name="Rodriguez-Valera F."/>
            <person name="Kimes N.E."/>
            <person name="Ghai R."/>
        </authorList>
    </citation>
    <scope>NUCLEOTIDE SEQUENCE [LARGE SCALE GENOMIC DNA]</scope>
    <source>
        <strain evidence="1">UvMED-CGR-U-MedDCM-OCT-S45-C18</strain>
    </source>
</reference>
<name>A0A6S4P7U1_9CAUD</name>